<dbReference type="AlphaFoldDB" id="A0A6J6XBV5"/>
<protein>
    <submittedName>
        <fullName evidence="2">Unannotated protein</fullName>
    </submittedName>
</protein>
<evidence type="ECO:0000313" key="2">
    <source>
        <dbReference type="EMBL" id="CAB4794880.1"/>
    </source>
</evidence>
<reference evidence="2" key="1">
    <citation type="submission" date="2020-05" db="EMBL/GenBank/DDBJ databases">
        <authorList>
            <person name="Chiriac C."/>
            <person name="Salcher M."/>
            <person name="Ghai R."/>
            <person name="Kavagutti S V."/>
        </authorList>
    </citation>
    <scope>NUCLEOTIDE SEQUENCE</scope>
</reference>
<name>A0A6J6XBV5_9ZZZZ</name>
<feature type="region of interest" description="Disordered" evidence="1">
    <location>
        <begin position="1"/>
        <end position="26"/>
    </location>
</feature>
<dbReference type="EMBL" id="CAFAAI010000097">
    <property type="protein sequence ID" value="CAB4794880.1"/>
    <property type="molecule type" value="Genomic_DNA"/>
</dbReference>
<accession>A0A6J6XBV5</accession>
<sequence>MVATTSLARNSRDTNGANDPASLSPAMYTRAGSARVGMGPESTTVVSGGSEGGVAVVVVTPALAGTLSAVVSSVDAADATFVCVESPPTNAFASAMNETAAASATIATTTRRRR</sequence>
<evidence type="ECO:0000256" key="1">
    <source>
        <dbReference type="SAM" id="MobiDB-lite"/>
    </source>
</evidence>
<gene>
    <name evidence="2" type="ORF">UFOPK2992_00680</name>
</gene>
<organism evidence="2">
    <name type="scientific">freshwater metagenome</name>
    <dbReference type="NCBI Taxonomy" id="449393"/>
    <lineage>
        <taxon>unclassified sequences</taxon>
        <taxon>metagenomes</taxon>
        <taxon>ecological metagenomes</taxon>
    </lineage>
</organism>
<feature type="compositionally biased region" description="Polar residues" evidence="1">
    <location>
        <begin position="1"/>
        <end position="17"/>
    </location>
</feature>
<proteinExistence type="predicted"/>